<evidence type="ECO:0000256" key="1">
    <source>
        <dbReference type="SAM" id="MobiDB-lite"/>
    </source>
</evidence>
<keyword evidence="3" id="KW-1185">Reference proteome</keyword>
<feature type="compositionally biased region" description="Basic and acidic residues" evidence="1">
    <location>
        <begin position="50"/>
        <end position="62"/>
    </location>
</feature>
<dbReference type="Proteomes" id="UP000829354">
    <property type="component" value="Chromosome X"/>
</dbReference>
<feature type="region of interest" description="Disordered" evidence="1">
    <location>
        <begin position="1"/>
        <end position="92"/>
    </location>
</feature>
<dbReference type="EMBL" id="CP092625">
    <property type="protein sequence ID" value="UMM39391.1"/>
    <property type="molecule type" value="Genomic_DNA"/>
</dbReference>
<evidence type="ECO:0000313" key="2">
    <source>
        <dbReference type="EMBL" id="UMM39391.1"/>
    </source>
</evidence>
<sequence length="117" mass="13252">MEVAMKKIQLRFSPEDTEKSSKAEGESGTNQGHSGIHSNRPESISSATDRLYDRSPIKEKLQNVHHLNKSFVGGDSITKEYQPRNSGRRPPEIWRCTLRSEADKSFLSSHQRKSAQI</sequence>
<feature type="compositionally biased region" description="Basic and acidic residues" evidence="1">
    <location>
        <begin position="13"/>
        <end position="25"/>
    </location>
</feature>
<proteinExistence type="predicted"/>
<reference evidence="2 3" key="1">
    <citation type="submission" date="2022-04" db="EMBL/GenBank/DDBJ databases">
        <title>Chromosome-level reference genomes for two strains of Caenorhabditis briggsae: an improved platform for comparative genomics.</title>
        <authorList>
            <person name="Stevens L."/>
            <person name="Andersen E."/>
        </authorList>
    </citation>
    <scope>NUCLEOTIDE SEQUENCE [LARGE SCALE GENOMIC DNA]</scope>
    <source>
        <strain evidence="2">VX34</strain>
        <tissue evidence="2">Whole-organism</tissue>
    </source>
</reference>
<accession>A0AAE9FBM2</accession>
<gene>
    <name evidence="2" type="ORF">L5515_016474</name>
</gene>
<protein>
    <submittedName>
        <fullName evidence="2">Uncharacterized protein</fullName>
    </submittedName>
</protein>
<feature type="compositionally biased region" description="Polar residues" evidence="1">
    <location>
        <begin position="27"/>
        <end position="48"/>
    </location>
</feature>
<name>A0AAE9FBM2_CAEBR</name>
<dbReference type="AlphaFoldDB" id="A0AAE9FBM2"/>
<organism evidence="2 3">
    <name type="scientific">Caenorhabditis briggsae</name>
    <dbReference type="NCBI Taxonomy" id="6238"/>
    <lineage>
        <taxon>Eukaryota</taxon>
        <taxon>Metazoa</taxon>
        <taxon>Ecdysozoa</taxon>
        <taxon>Nematoda</taxon>
        <taxon>Chromadorea</taxon>
        <taxon>Rhabditida</taxon>
        <taxon>Rhabditina</taxon>
        <taxon>Rhabditomorpha</taxon>
        <taxon>Rhabditoidea</taxon>
        <taxon>Rhabditidae</taxon>
        <taxon>Peloderinae</taxon>
        <taxon>Caenorhabditis</taxon>
    </lineage>
</organism>
<evidence type="ECO:0000313" key="3">
    <source>
        <dbReference type="Proteomes" id="UP000829354"/>
    </source>
</evidence>